<sequence length="268" mass="28324">MTESKSDPSTGIARRLETFRKRIPWWRLANFVGLLVLLTVVLPFVVYAVPQVVGANQSYVVLSGSMEPTISPGDAIIVESVEPSAIDEGDVITFTRDGNAYTTTHRVTEIRDSEAGLEFRTKGDANAQADQAPVAASQVEGRVASIGGVALVIPLVGNVVQFAGTTVGFGVLVVVPLGALVLTEAWNRRSETGARDGAGDAQSGSERGWLTLQPADLKLTLLVTSAFAAYSVWIASIVLSFWTIAVAASTVTAFLLLARLYTSSGGVR</sequence>
<dbReference type="EMBL" id="CP100355">
    <property type="protein sequence ID" value="UTF52007.1"/>
    <property type="molecule type" value="Genomic_DNA"/>
</dbReference>
<reference evidence="7" key="1">
    <citation type="submission" date="2022-06" db="EMBL/GenBank/DDBJ databases">
        <title>Diverse halophilic archaea isolated from saline environments.</title>
        <authorList>
            <person name="Cui H.-L."/>
        </authorList>
    </citation>
    <scope>NUCLEOTIDE SEQUENCE</scope>
    <source>
        <strain evidence="7">WLHS1</strain>
    </source>
</reference>
<feature type="transmembrane region" description="Helical" evidence="5">
    <location>
        <begin position="159"/>
        <end position="182"/>
    </location>
</feature>
<evidence type="ECO:0000256" key="4">
    <source>
        <dbReference type="ARBA" id="ARBA00023136"/>
    </source>
</evidence>
<evidence type="ECO:0000313" key="8">
    <source>
        <dbReference type="Proteomes" id="UP001056855"/>
    </source>
</evidence>
<evidence type="ECO:0000259" key="6">
    <source>
        <dbReference type="Pfam" id="PF10502"/>
    </source>
</evidence>
<dbReference type="GO" id="GO:0006465">
    <property type="term" value="P:signal peptide processing"/>
    <property type="evidence" value="ECO:0007669"/>
    <property type="project" value="InterPro"/>
</dbReference>
<dbReference type="Proteomes" id="UP001056855">
    <property type="component" value="Chromosome"/>
</dbReference>
<keyword evidence="4 5" id="KW-0472">Membrane</keyword>
<organism evidence="7 8">
    <name type="scientific">Natronosalvus rutilus</name>
    <dbReference type="NCBI Taxonomy" id="2953753"/>
    <lineage>
        <taxon>Archaea</taxon>
        <taxon>Methanobacteriati</taxon>
        <taxon>Methanobacteriota</taxon>
        <taxon>Stenosarchaea group</taxon>
        <taxon>Halobacteria</taxon>
        <taxon>Halobacteriales</taxon>
        <taxon>Natrialbaceae</taxon>
        <taxon>Natronosalvus</taxon>
    </lineage>
</organism>
<dbReference type="GO" id="GO:0016020">
    <property type="term" value="C:membrane"/>
    <property type="evidence" value="ECO:0007669"/>
    <property type="project" value="UniProtKB-SubCell"/>
</dbReference>
<keyword evidence="8" id="KW-1185">Reference proteome</keyword>
<protein>
    <submittedName>
        <fullName evidence="7">Signal peptidase I</fullName>
        <ecNumber evidence="7">3.4.21.89</ecNumber>
    </submittedName>
</protein>
<evidence type="ECO:0000313" key="7">
    <source>
        <dbReference type="EMBL" id="UTF52007.1"/>
    </source>
</evidence>
<name>A0A9E7N5A7_9EURY</name>
<comment type="subcellular location">
    <subcellularLocation>
        <location evidence="1">Membrane</location>
    </subcellularLocation>
</comment>
<feature type="domain" description="Peptidase S26" evidence="6">
    <location>
        <begin position="39"/>
        <end position="98"/>
    </location>
</feature>
<dbReference type="SUPFAM" id="SSF51306">
    <property type="entry name" value="LexA/Signal peptidase"/>
    <property type="match status" value="1"/>
</dbReference>
<feature type="transmembrane region" description="Helical" evidence="5">
    <location>
        <begin position="28"/>
        <end position="49"/>
    </location>
</feature>
<dbReference type="GeneID" id="73290241"/>
<evidence type="ECO:0000256" key="1">
    <source>
        <dbReference type="ARBA" id="ARBA00004370"/>
    </source>
</evidence>
<dbReference type="PANTHER" id="PTHR10806:SF6">
    <property type="entry name" value="SIGNAL PEPTIDASE COMPLEX CATALYTIC SUBUNIT SEC11"/>
    <property type="match status" value="1"/>
</dbReference>
<gene>
    <name evidence="7" type="ORF">NGM29_09305</name>
</gene>
<dbReference type="InterPro" id="IPR001733">
    <property type="entry name" value="Peptidase_S26B"/>
</dbReference>
<keyword evidence="3 5" id="KW-1133">Transmembrane helix</keyword>
<dbReference type="NCBIfam" id="TIGR02228">
    <property type="entry name" value="sigpep_I_arch"/>
    <property type="match status" value="1"/>
</dbReference>
<dbReference type="PRINTS" id="PR00728">
    <property type="entry name" value="SIGNALPTASE"/>
</dbReference>
<dbReference type="InterPro" id="IPR036286">
    <property type="entry name" value="LexA/Signal_pep-like_sf"/>
</dbReference>
<dbReference type="GO" id="GO:0004252">
    <property type="term" value="F:serine-type endopeptidase activity"/>
    <property type="evidence" value="ECO:0007669"/>
    <property type="project" value="InterPro"/>
</dbReference>
<dbReference type="GO" id="GO:0009003">
    <property type="term" value="F:signal peptidase activity"/>
    <property type="evidence" value="ECO:0007669"/>
    <property type="project" value="UniProtKB-EC"/>
</dbReference>
<dbReference type="EC" id="3.4.21.89" evidence="7"/>
<keyword evidence="7" id="KW-0378">Hydrolase</keyword>
<dbReference type="InterPro" id="IPR019533">
    <property type="entry name" value="Peptidase_S26"/>
</dbReference>
<dbReference type="PANTHER" id="PTHR10806">
    <property type="entry name" value="SIGNAL PEPTIDASE COMPLEX CATALYTIC SUBUNIT SEC11"/>
    <property type="match status" value="1"/>
</dbReference>
<evidence type="ECO:0000256" key="2">
    <source>
        <dbReference type="ARBA" id="ARBA00022692"/>
    </source>
</evidence>
<dbReference type="CDD" id="cd06530">
    <property type="entry name" value="S26_SPase_I"/>
    <property type="match status" value="1"/>
</dbReference>
<dbReference type="RefSeq" id="WP_254155679.1">
    <property type="nucleotide sequence ID" value="NZ_CP100355.1"/>
</dbReference>
<keyword evidence="2 5" id="KW-0812">Transmembrane</keyword>
<evidence type="ECO:0000256" key="5">
    <source>
        <dbReference type="SAM" id="Phobius"/>
    </source>
</evidence>
<dbReference type="Pfam" id="PF10502">
    <property type="entry name" value="Peptidase_S26"/>
    <property type="match status" value="1"/>
</dbReference>
<dbReference type="AlphaFoldDB" id="A0A9E7N5A7"/>
<feature type="transmembrane region" description="Helical" evidence="5">
    <location>
        <begin position="241"/>
        <end position="262"/>
    </location>
</feature>
<accession>A0A9E7N5A7</accession>
<evidence type="ECO:0000256" key="3">
    <source>
        <dbReference type="ARBA" id="ARBA00022989"/>
    </source>
</evidence>
<dbReference type="KEGG" id="sawl:NGM29_09305"/>
<proteinExistence type="predicted"/>